<name>A0A0B7BDW3_9EUPU</name>
<organism evidence="1">
    <name type="scientific">Arion vulgaris</name>
    <dbReference type="NCBI Taxonomy" id="1028688"/>
    <lineage>
        <taxon>Eukaryota</taxon>
        <taxon>Metazoa</taxon>
        <taxon>Spiralia</taxon>
        <taxon>Lophotrochozoa</taxon>
        <taxon>Mollusca</taxon>
        <taxon>Gastropoda</taxon>
        <taxon>Heterobranchia</taxon>
        <taxon>Euthyneura</taxon>
        <taxon>Panpulmonata</taxon>
        <taxon>Eupulmonata</taxon>
        <taxon>Stylommatophora</taxon>
        <taxon>Helicina</taxon>
        <taxon>Arionoidea</taxon>
        <taxon>Arionidae</taxon>
        <taxon>Arion</taxon>
    </lineage>
</organism>
<evidence type="ECO:0000313" key="1">
    <source>
        <dbReference type="EMBL" id="CEK91464.1"/>
    </source>
</evidence>
<dbReference type="AlphaFoldDB" id="A0A0B7BDW3"/>
<feature type="non-terminal residue" evidence="1">
    <location>
        <position position="100"/>
    </location>
</feature>
<protein>
    <submittedName>
        <fullName evidence="1">Uncharacterized protein</fullName>
    </submittedName>
</protein>
<accession>A0A0B7BDW3</accession>
<gene>
    <name evidence="1" type="primary">ORF183094</name>
</gene>
<proteinExistence type="predicted"/>
<reference evidence="1" key="1">
    <citation type="submission" date="2014-12" db="EMBL/GenBank/DDBJ databases">
        <title>Insight into the proteome of Arion vulgaris.</title>
        <authorList>
            <person name="Aradska J."/>
            <person name="Bulat T."/>
            <person name="Smidak R."/>
            <person name="Sarate P."/>
            <person name="Gangsoo J."/>
            <person name="Sialana F."/>
            <person name="Bilban M."/>
            <person name="Lubec G."/>
        </authorList>
    </citation>
    <scope>NUCLEOTIDE SEQUENCE</scope>
    <source>
        <tissue evidence="1">Skin</tissue>
    </source>
</reference>
<sequence>FNADGISTDFVETHILRSSPYFKGQFMTTHSSTSGTVILAENGQCFTIAQGCENEMTVKILSEELAYNKDYQQYRILILEKPLNPKFYLKGPQLKEQREN</sequence>
<dbReference type="EMBL" id="HACG01044599">
    <property type="protein sequence ID" value="CEK91464.1"/>
    <property type="molecule type" value="Transcribed_RNA"/>
</dbReference>
<feature type="non-terminal residue" evidence="1">
    <location>
        <position position="1"/>
    </location>
</feature>